<accession>A0A7I4YKP5</accession>
<sequence>MEWRRRIRPRHLQWCRWCGPRRDPSGGGEESEASSAAPWQGARGGAERHTAGPPQKKLQPILKKRSKKPQPPVKKTFEEPQSITKKTSKKPQSVSAATIARRGSGPRGHER</sequence>
<evidence type="ECO:0000256" key="1">
    <source>
        <dbReference type="SAM" id="MobiDB-lite"/>
    </source>
</evidence>
<feature type="region of interest" description="Disordered" evidence="1">
    <location>
        <begin position="16"/>
        <end position="111"/>
    </location>
</feature>
<protein>
    <submittedName>
        <fullName evidence="3">Uncharacterized protein</fullName>
    </submittedName>
</protein>
<dbReference type="OrthoDB" id="10451984at2759"/>
<reference evidence="3" key="1">
    <citation type="submission" date="2020-12" db="UniProtKB">
        <authorList>
            <consortium name="WormBaseParasite"/>
        </authorList>
    </citation>
    <scope>IDENTIFICATION</scope>
    <source>
        <strain evidence="3">MHco3</strain>
    </source>
</reference>
<evidence type="ECO:0000313" key="2">
    <source>
        <dbReference type="Proteomes" id="UP000025227"/>
    </source>
</evidence>
<keyword evidence="2" id="KW-1185">Reference proteome</keyword>
<dbReference type="AlphaFoldDB" id="A0A7I4YKP5"/>
<feature type="compositionally biased region" description="Polar residues" evidence="1">
    <location>
        <begin position="79"/>
        <end position="96"/>
    </location>
</feature>
<organism evidence="2 3">
    <name type="scientific">Haemonchus contortus</name>
    <name type="common">Barber pole worm</name>
    <dbReference type="NCBI Taxonomy" id="6289"/>
    <lineage>
        <taxon>Eukaryota</taxon>
        <taxon>Metazoa</taxon>
        <taxon>Ecdysozoa</taxon>
        <taxon>Nematoda</taxon>
        <taxon>Chromadorea</taxon>
        <taxon>Rhabditida</taxon>
        <taxon>Rhabditina</taxon>
        <taxon>Rhabditomorpha</taxon>
        <taxon>Strongyloidea</taxon>
        <taxon>Trichostrongylidae</taxon>
        <taxon>Haemonchus</taxon>
    </lineage>
</organism>
<dbReference type="WBParaSite" id="HCON_00114530-00001">
    <property type="protein sequence ID" value="HCON_00114530-00001"/>
    <property type="gene ID" value="HCON_00114530"/>
</dbReference>
<name>A0A7I4YKP5_HAECO</name>
<evidence type="ECO:0000313" key="3">
    <source>
        <dbReference type="WBParaSite" id="HCON_00114530-00001"/>
    </source>
</evidence>
<dbReference type="OMA" id="MEWRRRI"/>
<proteinExistence type="predicted"/>
<dbReference type="Proteomes" id="UP000025227">
    <property type="component" value="Unplaced"/>
</dbReference>